<dbReference type="SMART" id="SM00220">
    <property type="entry name" value="S_TKc"/>
    <property type="match status" value="1"/>
</dbReference>
<evidence type="ECO:0000256" key="5">
    <source>
        <dbReference type="ARBA" id="ARBA00022777"/>
    </source>
</evidence>
<protein>
    <recommendedName>
        <fullName evidence="1">non-specific serine/threonine protein kinase</fullName>
        <ecNumber evidence="1">2.7.11.1</ecNumber>
    </recommendedName>
</protein>
<feature type="non-terminal residue" evidence="10">
    <location>
        <position position="585"/>
    </location>
</feature>
<organism evidence="10 11">
    <name type="scientific">Streblomastix strix</name>
    <dbReference type="NCBI Taxonomy" id="222440"/>
    <lineage>
        <taxon>Eukaryota</taxon>
        <taxon>Metamonada</taxon>
        <taxon>Preaxostyla</taxon>
        <taxon>Oxymonadida</taxon>
        <taxon>Streblomastigidae</taxon>
        <taxon>Streblomastix</taxon>
    </lineage>
</organism>
<proteinExistence type="predicted"/>
<dbReference type="PROSITE" id="PS50011">
    <property type="entry name" value="PROTEIN_KINASE_DOM"/>
    <property type="match status" value="1"/>
</dbReference>
<dbReference type="Proteomes" id="UP000324800">
    <property type="component" value="Unassembled WGS sequence"/>
</dbReference>
<dbReference type="SUPFAM" id="SSF49899">
    <property type="entry name" value="Concanavalin A-like lectins/glucanases"/>
    <property type="match status" value="1"/>
</dbReference>
<evidence type="ECO:0000313" key="10">
    <source>
        <dbReference type="EMBL" id="KAA6382273.1"/>
    </source>
</evidence>
<dbReference type="InterPro" id="IPR051131">
    <property type="entry name" value="NEK_Ser/Thr_kinase_NIMA"/>
</dbReference>
<keyword evidence="4" id="KW-0547">Nucleotide-binding</keyword>
<keyword evidence="2" id="KW-0723">Serine/threonine-protein kinase</keyword>
<sequence>MYYADFPISIINPDPEEVKIEENLDGKVTIRKSKEKENTISLSQILENGIWSMEAEFDNIRYGAYSVLGISLSSYNIPSGADPSSFPHSQHIVFFSSGGHMYFKGLATYGNAGFKDNQIVRLELDCEKGTLTLFIDNVQQPVFVSGIKEKMRFIVNMHYEDTYCIVHSLKKLATPTLGHTSNEKEDRVEAPSAPMLTLADFTNIKPLSDKGGYGYTYTATFLRTGQEIVLKQFKMHNEAQEQAINREIEIHKNMQFRFIAQFIDQFLEGTYGQIIVMEYYKKGDLQNFIKTLKNRRELADENFVWDVIAQLVMSVGFLHSQRVVHRDMKPSNVFLTQYLESRLGDFGLSKVLDAQLSYAKSMIGSPYYVSPELLQEEKFHKSGDIWGIGVTIYELLTQHRPFDRRTNDELRKQILFENPAPIPTHYSQELIDLTMKMLIKNRFMRISINQLVKEPKISQRIKAYAREMIGVSQESAQVYLQHLIDGIDPIPPREEINPESSQTEPEQIPVVYAPIGSVHFDIRDERIAVQRIGENPQSLARLIQLSDEKRNTVSISPELQAGIGVVQVVVRFDDATDANRAYRWL</sequence>
<evidence type="ECO:0000256" key="2">
    <source>
        <dbReference type="ARBA" id="ARBA00022527"/>
    </source>
</evidence>
<comment type="caution">
    <text evidence="10">The sequence shown here is derived from an EMBL/GenBank/DDBJ whole genome shotgun (WGS) entry which is preliminary data.</text>
</comment>
<dbReference type="Gene3D" id="1.10.510.10">
    <property type="entry name" value="Transferase(Phosphotransferase) domain 1"/>
    <property type="match status" value="1"/>
</dbReference>
<evidence type="ECO:0000256" key="4">
    <source>
        <dbReference type="ARBA" id="ARBA00022741"/>
    </source>
</evidence>
<evidence type="ECO:0000256" key="8">
    <source>
        <dbReference type="ARBA" id="ARBA00048679"/>
    </source>
</evidence>
<keyword evidence="5 10" id="KW-0418">Kinase</keyword>
<evidence type="ECO:0000256" key="1">
    <source>
        <dbReference type="ARBA" id="ARBA00012513"/>
    </source>
</evidence>
<name>A0A5J4VJ47_9EUKA</name>
<dbReference type="InterPro" id="IPR008271">
    <property type="entry name" value="Ser/Thr_kinase_AS"/>
</dbReference>
<dbReference type="EC" id="2.7.11.1" evidence="1"/>
<dbReference type="InterPro" id="IPR011009">
    <property type="entry name" value="Kinase-like_dom_sf"/>
</dbReference>
<dbReference type="Gene3D" id="2.60.120.920">
    <property type="match status" value="1"/>
</dbReference>
<dbReference type="EMBL" id="SNRW01006871">
    <property type="protein sequence ID" value="KAA6382273.1"/>
    <property type="molecule type" value="Genomic_DNA"/>
</dbReference>
<dbReference type="InterPro" id="IPR013320">
    <property type="entry name" value="ConA-like_dom_sf"/>
</dbReference>
<evidence type="ECO:0000256" key="6">
    <source>
        <dbReference type="ARBA" id="ARBA00022840"/>
    </source>
</evidence>
<dbReference type="SUPFAM" id="SSF56112">
    <property type="entry name" value="Protein kinase-like (PK-like)"/>
    <property type="match status" value="1"/>
</dbReference>
<dbReference type="GO" id="GO:0004674">
    <property type="term" value="F:protein serine/threonine kinase activity"/>
    <property type="evidence" value="ECO:0007669"/>
    <property type="project" value="UniProtKB-KW"/>
</dbReference>
<keyword evidence="3" id="KW-0808">Transferase</keyword>
<accession>A0A5J4VJ47</accession>
<comment type="catalytic activity">
    <reaction evidence="7">
        <text>L-threonyl-[protein] + ATP = O-phospho-L-threonyl-[protein] + ADP + H(+)</text>
        <dbReference type="Rhea" id="RHEA:46608"/>
        <dbReference type="Rhea" id="RHEA-COMP:11060"/>
        <dbReference type="Rhea" id="RHEA-COMP:11605"/>
        <dbReference type="ChEBI" id="CHEBI:15378"/>
        <dbReference type="ChEBI" id="CHEBI:30013"/>
        <dbReference type="ChEBI" id="CHEBI:30616"/>
        <dbReference type="ChEBI" id="CHEBI:61977"/>
        <dbReference type="ChEBI" id="CHEBI:456216"/>
        <dbReference type="EC" id="2.7.11.1"/>
    </reaction>
</comment>
<gene>
    <name evidence="10" type="ORF">EZS28_022200</name>
</gene>
<dbReference type="InterPro" id="IPR000719">
    <property type="entry name" value="Prot_kinase_dom"/>
</dbReference>
<dbReference type="PANTHER" id="PTHR44899:SF10">
    <property type="entry name" value="NIMA-RELATED KINASE 2"/>
    <property type="match status" value="1"/>
</dbReference>
<keyword evidence="6" id="KW-0067">ATP-binding</keyword>
<dbReference type="PROSITE" id="PS00108">
    <property type="entry name" value="PROTEIN_KINASE_ST"/>
    <property type="match status" value="1"/>
</dbReference>
<dbReference type="AlphaFoldDB" id="A0A5J4VJ47"/>
<evidence type="ECO:0000259" key="9">
    <source>
        <dbReference type="PROSITE" id="PS50011"/>
    </source>
</evidence>
<dbReference type="GO" id="GO:0005524">
    <property type="term" value="F:ATP binding"/>
    <property type="evidence" value="ECO:0007669"/>
    <property type="project" value="UniProtKB-KW"/>
</dbReference>
<evidence type="ECO:0000256" key="7">
    <source>
        <dbReference type="ARBA" id="ARBA00047899"/>
    </source>
</evidence>
<dbReference type="Pfam" id="PF00069">
    <property type="entry name" value="Pkinase"/>
    <property type="match status" value="1"/>
</dbReference>
<comment type="catalytic activity">
    <reaction evidence="8">
        <text>L-seryl-[protein] + ATP = O-phospho-L-seryl-[protein] + ADP + H(+)</text>
        <dbReference type="Rhea" id="RHEA:17989"/>
        <dbReference type="Rhea" id="RHEA-COMP:9863"/>
        <dbReference type="Rhea" id="RHEA-COMP:11604"/>
        <dbReference type="ChEBI" id="CHEBI:15378"/>
        <dbReference type="ChEBI" id="CHEBI:29999"/>
        <dbReference type="ChEBI" id="CHEBI:30616"/>
        <dbReference type="ChEBI" id="CHEBI:83421"/>
        <dbReference type="ChEBI" id="CHEBI:456216"/>
        <dbReference type="EC" id="2.7.11.1"/>
    </reaction>
</comment>
<feature type="domain" description="Protein kinase" evidence="9">
    <location>
        <begin position="202"/>
        <end position="457"/>
    </location>
</feature>
<reference evidence="10 11" key="1">
    <citation type="submission" date="2019-03" db="EMBL/GenBank/DDBJ databases">
        <title>Single cell metagenomics reveals metabolic interactions within the superorganism composed of flagellate Streblomastix strix and complex community of Bacteroidetes bacteria on its surface.</title>
        <authorList>
            <person name="Treitli S.C."/>
            <person name="Kolisko M."/>
            <person name="Husnik F."/>
            <person name="Keeling P."/>
            <person name="Hampl V."/>
        </authorList>
    </citation>
    <scope>NUCLEOTIDE SEQUENCE [LARGE SCALE GENOMIC DNA]</scope>
    <source>
        <strain evidence="10">ST1C</strain>
    </source>
</reference>
<dbReference type="InterPro" id="IPR043136">
    <property type="entry name" value="B30.2/SPRY_sf"/>
</dbReference>
<dbReference type="PANTHER" id="PTHR44899">
    <property type="entry name" value="CAMK FAMILY PROTEIN KINASE"/>
    <property type="match status" value="1"/>
</dbReference>
<evidence type="ECO:0000256" key="3">
    <source>
        <dbReference type="ARBA" id="ARBA00022679"/>
    </source>
</evidence>
<evidence type="ECO:0000313" key="11">
    <source>
        <dbReference type="Proteomes" id="UP000324800"/>
    </source>
</evidence>